<keyword evidence="3" id="KW-1185">Reference proteome</keyword>
<dbReference type="InterPro" id="IPR010387">
    <property type="entry name" value="QueT"/>
</dbReference>
<evidence type="ECO:0000313" key="2">
    <source>
        <dbReference type="EMBL" id="MFD2867656.1"/>
    </source>
</evidence>
<dbReference type="Proteomes" id="UP001597568">
    <property type="component" value="Unassembled WGS sequence"/>
</dbReference>
<name>A0ABW5XXD5_9BACL</name>
<organism evidence="2 3">
    <name type="scientific">Kurthia populi</name>
    <dbReference type="NCBI Taxonomy" id="1562132"/>
    <lineage>
        <taxon>Bacteria</taxon>
        <taxon>Bacillati</taxon>
        <taxon>Bacillota</taxon>
        <taxon>Bacilli</taxon>
        <taxon>Bacillales</taxon>
        <taxon>Caryophanaceae</taxon>
        <taxon>Kurthia</taxon>
    </lineage>
</organism>
<evidence type="ECO:0000256" key="1">
    <source>
        <dbReference type="SAM" id="Phobius"/>
    </source>
</evidence>
<protein>
    <submittedName>
        <fullName evidence="2">QueT transporter family protein</fullName>
    </submittedName>
</protein>
<dbReference type="EMBL" id="JBHUOR010000023">
    <property type="protein sequence ID" value="MFD2867656.1"/>
    <property type="molecule type" value="Genomic_DNA"/>
</dbReference>
<feature type="transmembrane region" description="Helical" evidence="1">
    <location>
        <begin position="136"/>
        <end position="156"/>
    </location>
</feature>
<dbReference type="PANTHER" id="PTHR40044">
    <property type="entry name" value="INTEGRAL MEMBRANE PROTEIN-RELATED"/>
    <property type="match status" value="1"/>
</dbReference>
<dbReference type="RefSeq" id="WP_380146939.1">
    <property type="nucleotide sequence ID" value="NZ_JBHUOR010000023.1"/>
</dbReference>
<comment type="caution">
    <text evidence="2">The sequence shown here is derived from an EMBL/GenBank/DDBJ whole genome shotgun (WGS) entry which is preliminary data.</text>
</comment>
<dbReference type="PIRSF" id="PIRSF031501">
    <property type="entry name" value="QueT"/>
    <property type="match status" value="1"/>
</dbReference>
<evidence type="ECO:0000313" key="3">
    <source>
        <dbReference type="Proteomes" id="UP001597568"/>
    </source>
</evidence>
<reference evidence="3" key="1">
    <citation type="journal article" date="2019" name="Int. J. Syst. Evol. Microbiol.">
        <title>The Global Catalogue of Microorganisms (GCM) 10K type strain sequencing project: providing services to taxonomists for standard genome sequencing and annotation.</title>
        <authorList>
            <consortium name="The Broad Institute Genomics Platform"/>
            <consortium name="The Broad Institute Genome Sequencing Center for Infectious Disease"/>
            <person name="Wu L."/>
            <person name="Ma J."/>
        </authorList>
    </citation>
    <scope>NUCLEOTIDE SEQUENCE [LARGE SCALE GENOMIC DNA]</scope>
    <source>
        <strain evidence="3">KCTC 33522</strain>
    </source>
</reference>
<keyword evidence="1" id="KW-0812">Transmembrane</keyword>
<keyword evidence="1" id="KW-0472">Membrane</keyword>
<accession>A0ABW5XXD5</accession>
<sequence>MQNTIQRSSSKVRSIAISGIIAALYVAVAMLVAPFGFTQIQFRVAEMFNHLIAFNKKYIVPIVLGVFITNLFSPLGWYDLVFGVGQTVISLVAVILISRYIKGETARMIATMLVFTFTMSIIAFELHLAFQLPFLLTWFTCAVGEFVVLLAGIPIMKALNKRLNFKELI</sequence>
<keyword evidence="1" id="KW-1133">Transmembrane helix</keyword>
<gene>
    <name evidence="2" type="ORF">ACFSY7_03935</name>
</gene>
<feature type="transmembrane region" description="Helical" evidence="1">
    <location>
        <begin position="108"/>
        <end position="130"/>
    </location>
</feature>
<proteinExistence type="predicted"/>
<feature type="transmembrane region" description="Helical" evidence="1">
    <location>
        <begin position="58"/>
        <end position="77"/>
    </location>
</feature>
<feature type="transmembrane region" description="Helical" evidence="1">
    <location>
        <begin position="83"/>
        <end position="101"/>
    </location>
</feature>
<dbReference type="Pfam" id="PF06177">
    <property type="entry name" value="QueT"/>
    <property type="match status" value="1"/>
</dbReference>
<feature type="transmembrane region" description="Helical" evidence="1">
    <location>
        <begin position="15"/>
        <end position="37"/>
    </location>
</feature>
<dbReference type="PANTHER" id="PTHR40044:SF1">
    <property type="entry name" value="INTEGRAL MEMBRANE PROTEIN"/>
    <property type="match status" value="1"/>
</dbReference>